<sequence>GLPPEERHGLVSSPVRPPGRVHPVCRSNVSRLEPPVARRGVGDTARRRRHRPSDARDRFDLSEWRVL</sequence>
<evidence type="ECO:0000313" key="2">
    <source>
        <dbReference type="EMBL" id="CAA9247054.1"/>
    </source>
</evidence>
<dbReference type="EMBL" id="CADCSZ010000130">
    <property type="protein sequence ID" value="CAA9247054.1"/>
    <property type="molecule type" value="Genomic_DNA"/>
</dbReference>
<feature type="non-terminal residue" evidence="2">
    <location>
        <position position="1"/>
    </location>
</feature>
<gene>
    <name evidence="2" type="ORF">AVDCRST_MAG76-2072</name>
</gene>
<organism evidence="2">
    <name type="scientific">uncultured Acidimicrobiales bacterium</name>
    <dbReference type="NCBI Taxonomy" id="310071"/>
    <lineage>
        <taxon>Bacteria</taxon>
        <taxon>Bacillati</taxon>
        <taxon>Actinomycetota</taxon>
        <taxon>Acidimicrobiia</taxon>
        <taxon>Acidimicrobiales</taxon>
        <taxon>environmental samples</taxon>
    </lineage>
</organism>
<name>A0A6J4IAX7_9ACTN</name>
<proteinExistence type="predicted"/>
<dbReference type="AlphaFoldDB" id="A0A6J4IAX7"/>
<feature type="region of interest" description="Disordered" evidence="1">
    <location>
        <begin position="1"/>
        <end position="55"/>
    </location>
</feature>
<feature type="non-terminal residue" evidence="2">
    <location>
        <position position="67"/>
    </location>
</feature>
<protein>
    <submittedName>
        <fullName evidence="2">Uncharacterized protein</fullName>
    </submittedName>
</protein>
<evidence type="ECO:0000256" key="1">
    <source>
        <dbReference type="SAM" id="MobiDB-lite"/>
    </source>
</evidence>
<reference evidence="2" key="1">
    <citation type="submission" date="2020-02" db="EMBL/GenBank/DDBJ databases">
        <authorList>
            <person name="Meier V. D."/>
        </authorList>
    </citation>
    <scope>NUCLEOTIDE SEQUENCE</scope>
    <source>
        <strain evidence="2">AVDCRST_MAG76</strain>
    </source>
</reference>
<accession>A0A6J4IAX7</accession>